<name>A0A0C5VH21_9GAMM</name>
<reference evidence="1 2" key="1">
    <citation type="submission" date="2014-01" db="EMBL/GenBank/DDBJ databases">
        <title>Full genme sequencing of cellulolytic bacterium Gynuella sunshinyii YC6258T gen. nov., sp. nov.</title>
        <authorList>
            <person name="Khan H."/>
            <person name="Chung E.J."/>
            <person name="Chung Y.R."/>
        </authorList>
    </citation>
    <scope>NUCLEOTIDE SEQUENCE [LARGE SCALE GENOMIC DNA]</scope>
    <source>
        <strain evidence="1 2">YC6258</strain>
    </source>
</reference>
<dbReference type="Proteomes" id="UP000032266">
    <property type="component" value="Chromosome"/>
</dbReference>
<protein>
    <submittedName>
        <fullName evidence="1">Uncharacterized protein</fullName>
    </submittedName>
</protein>
<proteinExistence type="predicted"/>
<dbReference type="STRING" id="1445510.YC6258_00593"/>
<dbReference type="KEGG" id="gsn:YC6258_00593"/>
<gene>
    <name evidence="1" type="ORF">YC6258_00593</name>
</gene>
<keyword evidence="2" id="KW-1185">Reference proteome</keyword>
<organism evidence="1 2">
    <name type="scientific">Gynuella sunshinyii YC6258</name>
    <dbReference type="NCBI Taxonomy" id="1445510"/>
    <lineage>
        <taxon>Bacteria</taxon>
        <taxon>Pseudomonadati</taxon>
        <taxon>Pseudomonadota</taxon>
        <taxon>Gammaproteobacteria</taxon>
        <taxon>Oceanospirillales</taxon>
        <taxon>Saccharospirillaceae</taxon>
        <taxon>Gynuella</taxon>
    </lineage>
</organism>
<dbReference type="HOGENOM" id="CLU_3290372_0_0_6"/>
<dbReference type="EMBL" id="CP007142">
    <property type="protein sequence ID" value="AJQ92643.1"/>
    <property type="molecule type" value="Genomic_DNA"/>
</dbReference>
<evidence type="ECO:0000313" key="1">
    <source>
        <dbReference type="EMBL" id="AJQ92643.1"/>
    </source>
</evidence>
<sequence length="40" mass="5026">MKHFRSKDTYFSAQSNNYPHRKPKDIHNFKKYFLPYFLMV</sequence>
<evidence type="ECO:0000313" key="2">
    <source>
        <dbReference type="Proteomes" id="UP000032266"/>
    </source>
</evidence>
<accession>A0A0C5VH21</accession>
<dbReference type="AlphaFoldDB" id="A0A0C5VH21"/>